<keyword evidence="3" id="KW-1185">Reference proteome</keyword>
<dbReference type="AlphaFoldDB" id="A0A5C6NDT7"/>
<evidence type="ECO:0000256" key="1">
    <source>
        <dbReference type="SAM" id="MobiDB-lite"/>
    </source>
</evidence>
<evidence type="ECO:0000313" key="3">
    <source>
        <dbReference type="Proteomes" id="UP000324091"/>
    </source>
</evidence>
<accession>A0A5C6NDT7</accession>
<evidence type="ECO:0000313" key="2">
    <source>
        <dbReference type="EMBL" id="TWW65664.1"/>
    </source>
</evidence>
<dbReference type="EMBL" id="RHFK02000014">
    <property type="protein sequence ID" value="TWW65664.1"/>
    <property type="molecule type" value="Genomic_DNA"/>
</dbReference>
<comment type="caution">
    <text evidence="2">The sequence shown here is derived from an EMBL/GenBank/DDBJ whole genome shotgun (WGS) entry which is preliminary data.</text>
</comment>
<proteinExistence type="predicted"/>
<organism evidence="2 3">
    <name type="scientific">Takifugu flavidus</name>
    <name type="common">sansaifugu</name>
    <dbReference type="NCBI Taxonomy" id="433684"/>
    <lineage>
        <taxon>Eukaryota</taxon>
        <taxon>Metazoa</taxon>
        <taxon>Chordata</taxon>
        <taxon>Craniata</taxon>
        <taxon>Vertebrata</taxon>
        <taxon>Euteleostomi</taxon>
        <taxon>Actinopterygii</taxon>
        <taxon>Neopterygii</taxon>
        <taxon>Teleostei</taxon>
        <taxon>Neoteleostei</taxon>
        <taxon>Acanthomorphata</taxon>
        <taxon>Eupercaria</taxon>
        <taxon>Tetraodontiformes</taxon>
        <taxon>Tetradontoidea</taxon>
        <taxon>Tetraodontidae</taxon>
        <taxon>Takifugu</taxon>
    </lineage>
</organism>
<feature type="non-terminal residue" evidence="2">
    <location>
        <position position="1"/>
    </location>
</feature>
<protein>
    <submittedName>
        <fullName evidence="2">Uncharacterized protein</fullName>
    </submittedName>
</protein>
<dbReference type="Proteomes" id="UP000324091">
    <property type="component" value="Chromosome 21"/>
</dbReference>
<reference evidence="2 3" key="1">
    <citation type="submission" date="2019-04" db="EMBL/GenBank/DDBJ databases">
        <title>Chromosome genome assembly for Takifugu flavidus.</title>
        <authorList>
            <person name="Xiao S."/>
        </authorList>
    </citation>
    <scope>NUCLEOTIDE SEQUENCE [LARGE SCALE GENOMIC DNA]</scope>
    <source>
        <strain evidence="2">HTHZ2018</strain>
        <tissue evidence="2">Muscle</tissue>
    </source>
</reference>
<feature type="compositionally biased region" description="Basic and acidic residues" evidence="1">
    <location>
        <begin position="17"/>
        <end position="35"/>
    </location>
</feature>
<sequence>AYQSTLPYLAARLRAAAEHMEPAEPHHHLGEEQRLRSPSVVNGSRPAAALRQEAAWWRDKDTAEV</sequence>
<gene>
    <name evidence="2" type="ORF">D4764_21G0005640</name>
</gene>
<feature type="compositionally biased region" description="Basic and acidic residues" evidence="1">
    <location>
        <begin position="56"/>
        <end position="65"/>
    </location>
</feature>
<name>A0A5C6NDT7_9TELE</name>
<feature type="region of interest" description="Disordered" evidence="1">
    <location>
        <begin position="17"/>
        <end position="65"/>
    </location>
</feature>